<name>A0A9P4SA64_9PEZI</name>
<dbReference type="Proteomes" id="UP000799429">
    <property type="component" value="Unassembled WGS sequence"/>
</dbReference>
<evidence type="ECO:0000256" key="8">
    <source>
        <dbReference type="ARBA" id="ARBA00023295"/>
    </source>
</evidence>
<dbReference type="SUPFAM" id="SSF51445">
    <property type="entry name" value="(Trans)glycosidases"/>
    <property type="match status" value="1"/>
</dbReference>
<dbReference type="GO" id="GO:0046557">
    <property type="term" value="F:glucan endo-1,6-beta-glucosidase activity"/>
    <property type="evidence" value="ECO:0007669"/>
    <property type="project" value="UniProtKB-EC"/>
</dbReference>
<evidence type="ECO:0000256" key="10">
    <source>
        <dbReference type="ARBA" id="ARBA00023326"/>
    </source>
</evidence>
<keyword evidence="6" id="KW-0325">Glycoprotein</keyword>
<dbReference type="InterPro" id="IPR017853">
    <property type="entry name" value="GH"/>
</dbReference>
<keyword evidence="3" id="KW-0964">Secreted</keyword>
<sequence length="416" mass="47140">MLRISFLLAILAAVTQAWLPQDRNLFGNETQDAVSQTVVADIGRRAQNWLPARGKIRGVNLGAFLIIEPWMANAEWSSMGCGGTNSEFDCVMRLGQAEADRRFQAHWASWITENDIAAMSNYGINTIRIPVGYWIMESIVYRDSEHFPRGGLPYLERVCNWASNYGFYIIIDLHGAPGAQVPQQPFTGQFAPSAGFYQGYQYDRAYKFLEFMTNLIHTNNAYRNVGMLEVVNEPEGGHPNLVSEFYPNAYNRIRQREQALGVTSNNYVHVQFMSRNWGAGDPKAGIPGGATAVAFDNHRYLKWDPSVPVSQTGYISTSCRDNVASDNQLPLIVGEWSLSVKTEVEHNAEFQEGNNANYGFYRKWWAAQVIAYEKQWGWVFWSWKAQLNDFRWSYKEAVEKGVIPKNVDEAFGMGVC</sequence>
<evidence type="ECO:0000256" key="15">
    <source>
        <dbReference type="ARBA" id="ARBA00042025"/>
    </source>
</evidence>
<dbReference type="GO" id="GO:0009986">
    <property type="term" value="C:cell surface"/>
    <property type="evidence" value="ECO:0007669"/>
    <property type="project" value="TreeGrafter"/>
</dbReference>
<proteinExistence type="inferred from homology"/>
<dbReference type="AlphaFoldDB" id="A0A9P4SA64"/>
<reference evidence="20" key="1">
    <citation type="journal article" date="2020" name="Stud. Mycol.">
        <title>101 Dothideomycetes genomes: a test case for predicting lifestyles and emergence of pathogens.</title>
        <authorList>
            <person name="Haridas S."/>
            <person name="Albert R."/>
            <person name="Binder M."/>
            <person name="Bloem J."/>
            <person name="Labutti K."/>
            <person name="Salamov A."/>
            <person name="Andreopoulos B."/>
            <person name="Baker S."/>
            <person name="Barry K."/>
            <person name="Bills G."/>
            <person name="Bluhm B."/>
            <person name="Cannon C."/>
            <person name="Castanera R."/>
            <person name="Culley D."/>
            <person name="Daum C."/>
            <person name="Ezra D."/>
            <person name="Gonzalez J."/>
            <person name="Henrissat B."/>
            <person name="Kuo A."/>
            <person name="Liang C."/>
            <person name="Lipzen A."/>
            <person name="Lutzoni F."/>
            <person name="Magnuson J."/>
            <person name="Mondo S."/>
            <person name="Nolan M."/>
            <person name="Ohm R."/>
            <person name="Pangilinan J."/>
            <person name="Park H.-J."/>
            <person name="Ramirez L."/>
            <person name="Alfaro M."/>
            <person name="Sun H."/>
            <person name="Tritt A."/>
            <person name="Yoshinaga Y."/>
            <person name="Zwiers L.-H."/>
            <person name="Turgeon B."/>
            <person name="Goodwin S."/>
            <person name="Spatafora J."/>
            <person name="Crous P."/>
            <person name="Grigoriev I."/>
        </authorList>
    </citation>
    <scope>NUCLEOTIDE SEQUENCE</scope>
    <source>
        <strain evidence="20">CBS 101060</strain>
    </source>
</reference>
<evidence type="ECO:0000256" key="2">
    <source>
        <dbReference type="ARBA" id="ARBA00005641"/>
    </source>
</evidence>
<evidence type="ECO:0000256" key="18">
    <source>
        <dbReference type="SAM" id="SignalP"/>
    </source>
</evidence>
<evidence type="ECO:0000256" key="11">
    <source>
        <dbReference type="ARBA" id="ARBA00036633"/>
    </source>
</evidence>
<evidence type="ECO:0000256" key="3">
    <source>
        <dbReference type="ARBA" id="ARBA00022525"/>
    </source>
</evidence>
<dbReference type="FunFam" id="3.20.20.80:FF:000269">
    <property type="entry name" value="Probable glucan endo-1,6-beta-glucosidase B"/>
    <property type="match status" value="1"/>
</dbReference>
<dbReference type="OrthoDB" id="1887033at2759"/>
<feature type="signal peptide" evidence="18">
    <location>
        <begin position="1"/>
        <end position="17"/>
    </location>
</feature>
<dbReference type="EMBL" id="MU006098">
    <property type="protein sequence ID" value="KAF2837873.1"/>
    <property type="molecule type" value="Genomic_DNA"/>
</dbReference>
<dbReference type="InterPro" id="IPR050386">
    <property type="entry name" value="Glycosyl_hydrolase_5"/>
</dbReference>
<evidence type="ECO:0000256" key="14">
    <source>
        <dbReference type="ARBA" id="ARBA00041472"/>
    </source>
</evidence>
<dbReference type="GO" id="GO:0009251">
    <property type="term" value="P:glucan catabolic process"/>
    <property type="evidence" value="ECO:0007669"/>
    <property type="project" value="TreeGrafter"/>
</dbReference>
<comment type="function">
    <text evidence="12">Beta-glucanases participate in the metabolism of beta-glucan, the main structural component of the cell wall. Acts on lutean, pustulan and 1,6-oligo-beta-D-glucosides.</text>
</comment>
<evidence type="ECO:0000256" key="6">
    <source>
        <dbReference type="ARBA" id="ARBA00023180"/>
    </source>
</evidence>
<evidence type="ECO:0000259" key="19">
    <source>
        <dbReference type="Pfam" id="PF00150"/>
    </source>
</evidence>
<protein>
    <recommendedName>
        <fullName evidence="13">glucan endo-1,6-beta-glucosidase</fullName>
        <ecNumber evidence="13">3.2.1.75</ecNumber>
    </recommendedName>
    <alternativeName>
        <fullName evidence="15">Beta-1,6-glucanase B</fullName>
    </alternativeName>
    <alternativeName>
        <fullName evidence="14">Endo-1,6-beta-D-glucanase B</fullName>
    </alternativeName>
    <alternativeName>
        <fullName evidence="16">Endo-1,6-beta-glucanase B</fullName>
    </alternativeName>
</protein>
<dbReference type="Gene3D" id="3.20.20.80">
    <property type="entry name" value="Glycosidases"/>
    <property type="match status" value="1"/>
</dbReference>
<evidence type="ECO:0000256" key="5">
    <source>
        <dbReference type="ARBA" id="ARBA00022801"/>
    </source>
</evidence>
<dbReference type="PANTHER" id="PTHR31297:SF39">
    <property type="entry name" value="GLUCAN ENDO-1,6-BETA-GLUCOSIDASE B"/>
    <property type="match status" value="1"/>
</dbReference>
<keyword evidence="7" id="KW-0119">Carbohydrate metabolism</keyword>
<comment type="caution">
    <text evidence="20">The sequence shown here is derived from an EMBL/GenBank/DDBJ whole genome shotgun (WGS) entry which is preliminary data.</text>
</comment>
<dbReference type="GO" id="GO:0005576">
    <property type="term" value="C:extracellular region"/>
    <property type="evidence" value="ECO:0007669"/>
    <property type="project" value="UniProtKB-SubCell"/>
</dbReference>
<dbReference type="Pfam" id="PF00150">
    <property type="entry name" value="Cellulase"/>
    <property type="match status" value="1"/>
</dbReference>
<feature type="domain" description="Glycoside hydrolase family 5" evidence="19">
    <location>
        <begin position="102"/>
        <end position="385"/>
    </location>
</feature>
<comment type="similarity">
    <text evidence="2 17">Belongs to the glycosyl hydrolase 5 (cellulase A) family.</text>
</comment>
<evidence type="ECO:0000256" key="1">
    <source>
        <dbReference type="ARBA" id="ARBA00004613"/>
    </source>
</evidence>
<keyword evidence="5 17" id="KW-0378">Hydrolase</keyword>
<evidence type="ECO:0000256" key="9">
    <source>
        <dbReference type="ARBA" id="ARBA00023316"/>
    </source>
</evidence>
<evidence type="ECO:0000313" key="21">
    <source>
        <dbReference type="Proteomes" id="UP000799429"/>
    </source>
</evidence>
<dbReference type="EC" id="3.2.1.75" evidence="13"/>
<keyword evidence="21" id="KW-1185">Reference proteome</keyword>
<comment type="subcellular location">
    <subcellularLocation>
        <location evidence="1">Secreted</location>
    </subcellularLocation>
</comment>
<evidence type="ECO:0000256" key="12">
    <source>
        <dbReference type="ARBA" id="ARBA00037628"/>
    </source>
</evidence>
<evidence type="ECO:0000256" key="16">
    <source>
        <dbReference type="ARBA" id="ARBA00043257"/>
    </source>
</evidence>
<evidence type="ECO:0000256" key="17">
    <source>
        <dbReference type="RuleBase" id="RU361153"/>
    </source>
</evidence>
<keyword evidence="8 17" id="KW-0326">Glycosidase</keyword>
<evidence type="ECO:0000256" key="4">
    <source>
        <dbReference type="ARBA" id="ARBA00022729"/>
    </source>
</evidence>
<dbReference type="PANTHER" id="PTHR31297">
    <property type="entry name" value="GLUCAN ENDO-1,6-BETA-GLUCOSIDASE B"/>
    <property type="match status" value="1"/>
</dbReference>
<evidence type="ECO:0000256" key="13">
    <source>
        <dbReference type="ARBA" id="ARBA00038935"/>
    </source>
</evidence>
<dbReference type="GO" id="GO:0071555">
    <property type="term" value="P:cell wall organization"/>
    <property type="evidence" value="ECO:0007669"/>
    <property type="project" value="UniProtKB-KW"/>
</dbReference>
<keyword evidence="4 18" id="KW-0732">Signal</keyword>
<evidence type="ECO:0000313" key="20">
    <source>
        <dbReference type="EMBL" id="KAF2837873.1"/>
    </source>
</evidence>
<organism evidence="20 21">
    <name type="scientific">Patellaria atrata CBS 101060</name>
    <dbReference type="NCBI Taxonomy" id="1346257"/>
    <lineage>
        <taxon>Eukaryota</taxon>
        <taxon>Fungi</taxon>
        <taxon>Dikarya</taxon>
        <taxon>Ascomycota</taxon>
        <taxon>Pezizomycotina</taxon>
        <taxon>Dothideomycetes</taxon>
        <taxon>Dothideomycetes incertae sedis</taxon>
        <taxon>Patellariales</taxon>
        <taxon>Patellariaceae</taxon>
        <taxon>Patellaria</taxon>
    </lineage>
</organism>
<dbReference type="GO" id="GO:0004338">
    <property type="term" value="F:glucan exo-1,3-beta-glucosidase activity"/>
    <property type="evidence" value="ECO:0007669"/>
    <property type="project" value="TreeGrafter"/>
</dbReference>
<gene>
    <name evidence="20" type="ORF">M501DRAFT_143752</name>
</gene>
<accession>A0A9P4SA64</accession>
<comment type="catalytic activity">
    <reaction evidence="11">
        <text>Random hydrolysis of (1-&gt;6)-linkages in (1-&gt;6)-beta-D-glucans.</text>
        <dbReference type="EC" id="3.2.1.75"/>
    </reaction>
</comment>
<feature type="chain" id="PRO_5040276240" description="glucan endo-1,6-beta-glucosidase" evidence="18">
    <location>
        <begin position="18"/>
        <end position="416"/>
    </location>
</feature>
<keyword evidence="9" id="KW-0961">Cell wall biogenesis/degradation</keyword>
<evidence type="ECO:0000256" key="7">
    <source>
        <dbReference type="ARBA" id="ARBA00023277"/>
    </source>
</evidence>
<dbReference type="InterPro" id="IPR001547">
    <property type="entry name" value="Glyco_hydro_5"/>
</dbReference>
<keyword evidence="10" id="KW-0624">Polysaccharide degradation</keyword>